<keyword evidence="2" id="KW-0560">Oxidoreductase</keyword>
<evidence type="ECO:0000256" key="1">
    <source>
        <dbReference type="ARBA" id="ARBA00022857"/>
    </source>
</evidence>
<dbReference type="InterPro" id="IPR036291">
    <property type="entry name" value="NAD(P)-bd_dom_sf"/>
</dbReference>
<dbReference type="GO" id="GO:0016491">
    <property type="term" value="F:oxidoreductase activity"/>
    <property type="evidence" value="ECO:0007669"/>
    <property type="project" value="UniProtKB-KW"/>
</dbReference>
<proteinExistence type="evidence at transcript level"/>
<keyword evidence="1" id="KW-0521">NADP</keyword>
<sequence>MTSSKSRILIIGATGFIGRHFTKASLAEGHPTFLLVRDSAASSSPEKAKLLESFRASGANILQGSLDDYASLVEALKKVDVVISAVGDFQRMSQINLIKAIKEVGNIKRFLPSEFAFEFDRFNDAVGPVKTVVDDSVKIRRAVEAEGIPYTYVICNCFAEYFVPCLGQVDLMVGITPPAPHPPTDKISIYGDGKSKAAFVKEEDIATYTIKTVDDPRTLNKFLYFMPPANTLSANELVGVWEKMIGKTLEKDYVSEEELLKKIADAQPELMKHYLSVCHYVFMKGDLTNFEIGPHGAEATQLYPNVTYSTVEDFLSRYV</sequence>
<dbReference type="CDD" id="cd05259">
    <property type="entry name" value="PCBER_SDR_a"/>
    <property type="match status" value="1"/>
</dbReference>
<reference evidence="4" key="1">
    <citation type="submission" date="2007-06" db="EMBL/GenBank/DDBJ databases">
        <title>Full length cDNA sequences from Sitka Spruce (Picea sitchensis).</title>
        <authorList>
            <person name="Ralph S.G."/>
            <person name="Chun H.E."/>
            <person name="Liao N."/>
            <person name="Ali J."/>
            <person name="Reid K."/>
            <person name="Kolosova N."/>
            <person name="Cooper N."/>
            <person name="Cullis C."/>
            <person name="Jancsik S."/>
            <person name="Moore R."/>
            <person name="Mayo M."/>
            <person name="Wagner S."/>
            <person name="Holt R.A."/>
            <person name="Jones S.J.M."/>
            <person name="Marra M.A."/>
            <person name="Ritland C.E."/>
            <person name="Ritland K."/>
            <person name="Bohlmann J."/>
        </authorList>
    </citation>
    <scope>NUCLEOTIDE SEQUENCE</scope>
    <source>
        <tissue evidence="4">Green portion of the leader tissue</tissue>
    </source>
</reference>
<dbReference type="AlphaFoldDB" id="B8LKD4"/>
<feature type="domain" description="NmrA-like" evidence="3">
    <location>
        <begin position="5"/>
        <end position="315"/>
    </location>
</feature>
<dbReference type="OMA" id="QPELMKH"/>
<evidence type="ECO:0000259" key="3">
    <source>
        <dbReference type="Pfam" id="PF05368"/>
    </source>
</evidence>
<evidence type="ECO:0000313" key="4">
    <source>
        <dbReference type="EMBL" id="ABR16114.1"/>
    </source>
</evidence>
<dbReference type="PANTHER" id="PTHR43349">
    <property type="entry name" value="PINORESINOL REDUCTASE-RELATED"/>
    <property type="match status" value="1"/>
</dbReference>
<name>B8LKD4_PICSI</name>
<organism evidence="4">
    <name type="scientific">Picea sitchensis</name>
    <name type="common">Sitka spruce</name>
    <name type="synonym">Pinus sitchensis</name>
    <dbReference type="NCBI Taxonomy" id="3332"/>
    <lineage>
        <taxon>Eukaryota</taxon>
        <taxon>Viridiplantae</taxon>
        <taxon>Streptophyta</taxon>
        <taxon>Embryophyta</taxon>
        <taxon>Tracheophyta</taxon>
        <taxon>Spermatophyta</taxon>
        <taxon>Pinopsida</taxon>
        <taxon>Pinidae</taxon>
        <taxon>Conifers I</taxon>
        <taxon>Pinales</taxon>
        <taxon>Pinaceae</taxon>
        <taxon>Picea</taxon>
    </lineage>
</organism>
<evidence type="ECO:0000256" key="2">
    <source>
        <dbReference type="ARBA" id="ARBA00023002"/>
    </source>
</evidence>
<dbReference type="InterPro" id="IPR008030">
    <property type="entry name" value="NmrA-like"/>
</dbReference>
<dbReference type="InterPro" id="IPR050608">
    <property type="entry name" value="NmrA-type/Isoflavone_red_sf"/>
</dbReference>
<dbReference type="EMBL" id="EF676195">
    <property type="protein sequence ID" value="ABR16114.1"/>
    <property type="molecule type" value="mRNA"/>
</dbReference>
<dbReference type="SUPFAM" id="SSF51735">
    <property type="entry name" value="NAD(P)-binding Rossmann-fold domains"/>
    <property type="match status" value="1"/>
</dbReference>
<dbReference type="Pfam" id="PF05368">
    <property type="entry name" value="NmrA"/>
    <property type="match status" value="1"/>
</dbReference>
<dbReference type="PANTHER" id="PTHR43349:SF93">
    <property type="entry name" value="ISOFLAVONE REDUCTASE HOMOLOG P3-RELATED"/>
    <property type="match status" value="1"/>
</dbReference>
<dbReference type="Gene3D" id="3.90.25.10">
    <property type="entry name" value="UDP-galactose 4-epimerase, domain 1"/>
    <property type="match status" value="1"/>
</dbReference>
<accession>B8LKD4</accession>
<dbReference type="InterPro" id="IPR045312">
    <property type="entry name" value="PCBER-like"/>
</dbReference>
<dbReference type="Gene3D" id="3.40.50.720">
    <property type="entry name" value="NAD(P)-binding Rossmann-like Domain"/>
    <property type="match status" value="1"/>
</dbReference>
<protein>
    <recommendedName>
        <fullName evidence="3">NmrA-like domain-containing protein</fullName>
    </recommendedName>
</protein>